<evidence type="ECO:0000313" key="2">
    <source>
        <dbReference type="Proteomes" id="UP000838748"/>
    </source>
</evidence>
<keyword evidence="2" id="KW-1185">Reference proteome</keyword>
<dbReference type="Proteomes" id="UP000838748">
    <property type="component" value="Unassembled WGS sequence"/>
</dbReference>
<name>A0ABM9AA36_9VIBR</name>
<organism evidence="1 2">
    <name type="scientific">Vibrio marisflavi CECT 7928</name>
    <dbReference type="NCBI Taxonomy" id="634439"/>
    <lineage>
        <taxon>Bacteria</taxon>
        <taxon>Pseudomonadati</taxon>
        <taxon>Pseudomonadota</taxon>
        <taxon>Gammaproteobacteria</taxon>
        <taxon>Vibrionales</taxon>
        <taxon>Vibrionaceae</taxon>
        <taxon>Vibrio</taxon>
    </lineage>
</organism>
<comment type="caution">
    <text evidence="1">The sequence shown here is derived from an EMBL/GenBank/DDBJ whole genome shotgun (WGS) entry which is preliminary data.</text>
</comment>
<dbReference type="EMBL" id="CAKLDM010000004">
    <property type="protein sequence ID" value="CAH0543052.1"/>
    <property type="molecule type" value="Genomic_DNA"/>
</dbReference>
<protein>
    <recommendedName>
        <fullName evidence="3">Phage protein</fullName>
    </recommendedName>
</protein>
<reference evidence="1" key="1">
    <citation type="submission" date="2021-11" db="EMBL/GenBank/DDBJ databases">
        <authorList>
            <person name="Rodrigo-Torres L."/>
            <person name="Arahal R. D."/>
            <person name="Lucena T."/>
        </authorList>
    </citation>
    <scope>NUCLEOTIDE SEQUENCE</scope>
    <source>
        <strain evidence="1">CECT 7928</strain>
    </source>
</reference>
<proteinExistence type="predicted"/>
<dbReference type="RefSeq" id="WP_237363896.1">
    <property type="nucleotide sequence ID" value="NZ_CAKLDM010000004.1"/>
</dbReference>
<accession>A0ABM9AA36</accession>
<evidence type="ECO:0008006" key="3">
    <source>
        <dbReference type="Google" id="ProtNLM"/>
    </source>
</evidence>
<gene>
    <name evidence="1" type="ORF">VMF7928_04378</name>
</gene>
<sequence length="171" mass="19302">MNPYLSAAKQTVINFMNKPWLQGWQWAVEIEGTDSIPDFDIYVKDIDFGAGSIDVETFQVGCGSIALPTFSSASEITMTVRETQDQTISKWMEAQLAKVKNTDGTINLPKHYVFKINFYTLNEDGKKTKYKSYQVFPTKIGNVNFSRESGNSILSFPLIFQKFSTVGKKVL</sequence>
<evidence type="ECO:0000313" key="1">
    <source>
        <dbReference type="EMBL" id="CAH0543052.1"/>
    </source>
</evidence>